<organism evidence="1 2">
    <name type="scientific">Leptidea sinapis</name>
    <dbReference type="NCBI Taxonomy" id="189913"/>
    <lineage>
        <taxon>Eukaryota</taxon>
        <taxon>Metazoa</taxon>
        <taxon>Ecdysozoa</taxon>
        <taxon>Arthropoda</taxon>
        <taxon>Hexapoda</taxon>
        <taxon>Insecta</taxon>
        <taxon>Pterygota</taxon>
        <taxon>Neoptera</taxon>
        <taxon>Endopterygota</taxon>
        <taxon>Lepidoptera</taxon>
        <taxon>Glossata</taxon>
        <taxon>Ditrysia</taxon>
        <taxon>Papilionoidea</taxon>
        <taxon>Pieridae</taxon>
        <taxon>Dismorphiinae</taxon>
        <taxon>Leptidea</taxon>
    </lineage>
</organism>
<dbReference type="AlphaFoldDB" id="A0A5E4QU93"/>
<accession>A0A5E4QU93</accession>
<gene>
    <name evidence="1" type="ORF">LSINAPIS_LOCUS11763</name>
</gene>
<evidence type="ECO:0000313" key="1">
    <source>
        <dbReference type="EMBL" id="VVD01311.1"/>
    </source>
</evidence>
<name>A0A5E4QU93_9NEOP</name>
<evidence type="ECO:0000313" key="2">
    <source>
        <dbReference type="Proteomes" id="UP000324832"/>
    </source>
</evidence>
<keyword evidence="2" id="KW-1185">Reference proteome</keyword>
<dbReference type="Proteomes" id="UP000324832">
    <property type="component" value="Unassembled WGS sequence"/>
</dbReference>
<proteinExistence type="predicted"/>
<reference evidence="1 2" key="1">
    <citation type="submission" date="2017-07" db="EMBL/GenBank/DDBJ databases">
        <authorList>
            <person name="Talla V."/>
            <person name="Backstrom N."/>
        </authorList>
    </citation>
    <scope>NUCLEOTIDE SEQUENCE [LARGE SCALE GENOMIC DNA]</scope>
</reference>
<protein>
    <submittedName>
        <fullName evidence="1">Uncharacterized protein</fullName>
    </submittedName>
</protein>
<sequence length="140" mass="14994">MILEIHEQGLEHLHLVADLFVNGCSLLRLSFACTDVISQPKAVACDPAFIITNGFLSSPYTSAALVAPSAALAPVAPVTNVAPVAPLASVPAVPYTSVSDYRYSYGSSLTYQDYAPVANSALTLPYTLPYAYAADWYYRK</sequence>
<dbReference type="EMBL" id="FZQP02005299">
    <property type="protein sequence ID" value="VVD01311.1"/>
    <property type="molecule type" value="Genomic_DNA"/>
</dbReference>